<keyword evidence="6 9" id="KW-0812">Transmembrane</keyword>
<dbReference type="Pfam" id="PF03186">
    <property type="entry name" value="CobD_Cbib"/>
    <property type="match status" value="1"/>
</dbReference>
<feature type="transmembrane region" description="Helical" evidence="9">
    <location>
        <begin position="93"/>
        <end position="114"/>
    </location>
</feature>
<keyword evidence="8 9" id="KW-0472">Membrane</keyword>
<evidence type="ECO:0000256" key="1">
    <source>
        <dbReference type="ARBA" id="ARBA00004651"/>
    </source>
</evidence>
<organism evidence="10 11">
    <name type="scientific">Peptostreptococcus equinus</name>
    <dbReference type="NCBI Taxonomy" id="3003601"/>
    <lineage>
        <taxon>Bacteria</taxon>
        <taxon>Bacillati</taxon>
        <taxon>Bacillota</taxon>
        <taxon>Clostridia</taxon>
        <taxon>Peptostreptococcales</taxon>
        <taxon>Peptostreptococcaceae</taxon>
        <taxon>Peptostreptococcus</taxon>
    </lineage>
</organism>
<evidence type="ECO:0000256" key="5">
    <source>
        <dbReference type="ARBA" id="ARBA00022573"/>
    </source>
</evidence>
<reference evidence="10" key="1">
    <citation type="submission" date="2022-12" db="EMBL/GenBank/DDBJ databases">
        <title>Peptostreptococcus.</title>
        <authorList>
            <person name="Lee S.H."/>
        </authorList>
    </citation>
    <scope>NUCLEOTIDE SEQUENCE</scope>
    <source>
        <strain evidence="10">CBA3647</strain>
    </source>
</reference>
<evidence type="ECO:0000256" key="6">
    <source>
        <dbReference type="ARBA" id="ARBA00022692"/>
    </source>
</evidence>
<evidence type="ECO:0000256" key="8">
    <source>
        <dbReference type="ARBA" id="ARBA00023136"/>
    </source>
</evidence>
<feature type="transmembrane region" description="Helical" evidence="9">
    <location>
        <begin position="6"/>
        <end position="24"/>
    </location>
</feature>
<dbReference type="PANTHER" id="PTHR34308">
    <property type="entry name" value="COBALAMIN BIOSYNTHESIS PROTEIN CBIB"/>
    <property type="match status" value="1"/>
</dbReference>
<comment type="subcellular location">
    <subcellularLocation>
        <location evidence="1 9">Cell membrane</location>
        <topology evidence="1 9">Multi-pass membrane protein</topology>
    </subcellularLocation>
</comment>
<keyword evidence="11" id="KW-1185">Reference proteome</keyword>
<feature type="transmembrane region" description="Helical" evidence="9">
    <location>
        <begin position="217"/>
        <end position="237"/>
    </location>
</feature>
<dbReference type="RefSeq" id="WP_269311784.1">
    <property type="nucleotide sequence ID" value="NZ_CP114052.1"/>
</dbReference>
<name>A0ABY7JRH2_9FIRM</name>
<dbReference type="EMBL" id="CP114052">
    <property type="protein sequence ID" value="WAW15091.1"/>
    <property type="molecule type" value="Genomic_DNA"/>
</dbReference>
<sequence>MLNIVWIIFIAYIIDLIVGDPYWFPHPVIYMGKYIAFVERLARKNKSIDNRTNNKEHKSTKKIEFAVGIFICLSLIAITSVVTYIIIKIFEFSFFAKSIVSAVIIAITFSTRCLGKEANKVYKALKSNDIKKARLCLSYIVGRQTESLDEQEIIRATVETVAENSVDGTIAPMFYAFIGGPMMAMVYKAVNTMDSMLGYRNERYEFIGKVPAITDDIFNFIPARISIISIAISSIFLKLDWKSCFRISIRDRKKHKSPNCAYPEGAYAGAMNIELGGINIYFGEEVHKPTIGDNINRLDKENITMSIKILYISTFINFLLLSILTYVIYLLH</sequence>
<evidence type="ECO:0000256" key="9">
    <source>
        <dbReference type="HAMAP-Rule" id="MF_00024"/>
    </source>
</evidence>
<feature type="transmembrane region" description="Helical" evidence="9">
    <location>
        <begin position="173"/>
        <end position="190"/>
    </location>
</feature>
<keyword evidence="4 9" id="KW-1003">Cell membrane</keyword>
<dbReference type="PANTHER" id="PTHR34308:SF1">
    <property type="entry name" value="COBALAMIN BIOSYNTHESIS PROTEIN CBIB"/>
    <property type="match status" value="1"/>
</dbReference>
<accession>A0ABY7JRH2</accession>
<comment type="similarity">
    <text evidence="3 9">Belongs to the CobD/CbiB family.</text>
</comment>
<feature type="transmembrane region" description="Helical" evidence="9">
    <location>
        <begin position="309"/>
        <end position="331"/>
    </location>
</feature>
<dbReference type="NCBIfam" id="TIGR00380">
    <property type="entry name" value="cobal_cbiB"/>
    <property type="match status" value="1"/>
</dbReference>
<evidence type="ECO:0000256" key="4">
    <source>
        <dbReference type="ARBA" id="ARBA00022475"/>
    </source>
</evidence>
<comment type="pathway">
    <text evidence="2 9">Cofactor biosynthesis; adenosylcobalamin biosynthesis.</text>
</comment>
<protein>
    <recommendedName>
        <fullName evidence="9">Cobalamin biosynthesis protein CobD</fullName>
    </recommendedName>
</protein>
<proteinExistence type="inferred from homology"/>
<keyword evidence="7 9" id="KW-1133">Transmembrane helix</keyword>
<feature type="transmembrane region" description="Helical" evidence="9">
    <location>
        <begin position="65"/>
        <end position="87"/>
    </location>
</feature>
<evidence type="ECO:0000256" key="7">
    <source>
        <dbReference type="ARBA" id="ARBA00022989"/>
    </source>
</evidence>
<dbReference type="HAMAP" id="MF_00024">
    <property type="entry name" value="CobD_CbiB"/>
    <property type="match status" value="1"/>
</dbReference>
<gene>
    <name evidence="10" type="primary">cbiB</name>
    <name evidence="9" type="synonym">cobD</name>
    <name evidence="10" type="ORF">O0R46_01190</name>
</gene>
<dbReference type="InterPro" id="IPR004485">
    <property type="entry name" value="Cobalamin_biosynth_CobD/CbiB"/>
</dbReference>
<keyword evidence="5 9" id="KW-0169">Cobalamin biosynthesis</keyword>
<evidence type="ECO:0000256" key="3">
    <source>
        <dbReference type="ARBA" id="ARBA00006263"/>
    </source>
</evidence>
<evidence type="ECO:0000256" key="2">
    <source>
        <dbReference type="ARBA" id="ARBA00004953"/>
    </source>
</evidence>
<evidence type="ECO:0000313" key="11">
    <source>
        <dbReference type="Proteomes" id="UP001164187"/>
    </source>
</evidence>
<dbReference type="Proteomes" id="UP001164187">
    <property type="component" value="Chromosome"/>
</dbReference>
<evidence type="ECO:0000313" key="10">
    <source>
        <dbReference type="EMBL" id="WAW15091.1"/>
    </source>
</evidence>
<comment type="function">
    <text evidence="9">Converts cobyric acid to cobinamide by the addition of aminopropanol on the F carboxylic group.</text>
</comment>